<keyword evidence="1" id="KW-0812">Transmembrane</keyword>
<feature type="transmembrane region" description="Helical" evidence="1">
    <location>
        <begin position="20"/>
        <end position="39"/>
    </location>
</feature>
<keyword evidence="1" id="KW-0472">Membrane</keyword>
<evidence type="ECO:0000256" key="1">
    <source>
        <dbReference type="SAM" id="Phobius"/>
    </source>
</evidence>
<dbReference type="RefSeq" id="WP_366924321.1">
    <property type="nucleotide sequence ID" value="NZ_CP121694.1"/>
</dbReference>
<proteinExistence type="predicted"/>
<keyword evidence="1" id="KW-1133">Transmembrane helix</keyword>
<dbReference type="EMBL" id="CP121694">
    <property type="protein sequence ID" value="WRO21477.1"/>
    <property type="molecule type" value="Genomic_DNA"/>
</dbReference>
<dbReference type="PANTHER" id="PTHR38434">
    <property type="entry name" value="BLL2549 PROTEIN"/>
    <property type="match status" value="1"/>
</dbReference>
<feature type="transmembrane region" description="Helical" evidence="1">
    <location>
        <begin position="46"/>
        <end position="65"/>
    </location>
</feature>
<evidence type="ECO:0000313" key="2">
    <source>
        <dbReference type="EMBL" id="WRO21477.1"/>
    </source>
</evidence>
<gene>
    <name evidence="2" type="ORF">MFMK1_001286</name>
</gene>
<feature type="transmembrane region" description="Helical" evidence="1">
    <location>
        <begin position="110"/>
        <end position="128"/>
    </location>
</feature>
<evidence type="ECO:0000313" key="3">
    <source>
        <dbReference type="Proteomes" id="UP001329915"/>
    </source>
</evidence>
<dbReference type="PANTHER" id="PTHR38434:SF1">
    <property type="entry name" value="BLL2549 PROTEIN"/>
    <property type="match status" value="1"/>
</dbReference>
<feature type="transmembrane region" description="Helical" evidence="1">
    <location>
        <begin position="134"/>
        <end position="156"/>
    </location>
</feature>
<keyword evidence="3" id="KW-1185">Reference proteome</keyword>
<dbReference type="Proteomes" id="UP001329915">
    <property type="component" value="Chromosome"/>
</dbReference>
<feature type="transmembrane region" description="Helical" evidence="1">
    <location>
        <begin position="85"/>
        <end position="103"/>
    </location>
</feature>
<name>A0AAU0ULS9_9FIRM</name>
<accession>A0AAU0ULS9</accession>
<protein>
    <submittedName>
        <fullName evidence="2">DUF2339 domain-containing protein</fullName>
    </submittedName>
</protein>
<sequence>MLLGAGLWAGGEFTKEKYPRYAQGLLGGGSLAMFFSIYAGYSFYDLYSQAATFIVLVEIFMFLTMQNTHFFSKKEFDFLLSPEQLSLSGIWMLYAIVLFTLGLKKYNRYLRFGGLGLIGIVITKAFFVDLAGLATVYKIVLFIILGLCLLGVSFVYQKQKDIIIGQDNGEEM</sequence>
<dbReference type="InterPro" id="IPR019286">
    <property type="entry name" value="DUF2339_TM"/>
</dbReference>
<organism evidence="2 3">
    <name type="scientific">Metallumcola ferriviriculae</name>
    <dbReference type="NCBI Taxonomy" id="3039180"/>
    <lineage>
        <taxon>Bacteria</taxon>
        <taxon>Bacillati</taxon>
        <taxon>Bacillota</taxon>
        <taxon>Clostridia</taxon>
        <taxon>Neomoorellales</taxon>
        <taxon>Desulfitibacteraceae</taxon>
        <taxon>Metallumcola</taxon>
    </lineage>
</organism>
<dbReference type="Pfam" id="PF10101">
    <property type="entry name" value="DUF2339"/>
    <property type="match status" value="2"/>
</dbReference>
<dbReference type="KEGG" id="dbc:MFMK1_001286"/>
<dbReference type="AlphaFoldDB" id="A0AAU0ULS9"/>
<reference evidence="2 3" key="1">
    <citation type="submission" date="2023-04" db="EMBL/GenBank/DDBJ databases">
        <authorList>
            <person name="Hsu D."/>
        </authorList>
    </citation>
    <scope>NUCLEOTIDE SEQUENCE [LARGE SCALE GENOMIC DNA]</scope>
    <source>
        <strain evidence="2 3">MK1</strain>
    </source>
</reference>